<comment type="caution">
    <text evidence="1">The sequence shown here is derived from an EMBL/GenBank/DDBJ whole genome shotgun (WGS) entry which is preliminary data.</text>
</comment>
<evidence type="ECO:0000313" key="2">
    <source>
        <dbReference type="Proteomes" id="UP000252884"/>
    </source>
</evidence>
<dbReference type="Proteomes" id="UP000252884">
    <property type="component" value="Unassembled WGS sequence"/>
</dbReference>
<sequence length="272" mass="29498">MSTPSRSAVVLASVLRLLRPAVRLLLRHGVAYPSFAAALKQVFLEAARDELAASGQKTTDSALSLLSGVHRRDVRQLRSIASEAPARDAMNMASQVVARWLSDVAFVDDEGAPLVLPRQAEGPGFDALVAAISTDVRPRAVLDELLRLGLVDEGAQGVRLLAPGFVPRQGFAEMVQLLGDNVHDHLAAACANVDGQQNFLEQAVFVDELTPASAAELHALAAKVWRQAFRQVMGEAQARFDHDQAHADPAQRTQRVRFGSYFHATDDHETTR</sequence>
<keyword evidence="2" id="KW-1185">Reference proteome</keyword>
<proteinExistence type="predicted"/>
<dbReference type="InterPro" id="IPR045445">
    <property type="entry name" value="DUF6502"/>
</dbReference>
<name>A0A368XFJ5_9BURK</name>
<reference evidence="1 2" key="1">
    <citation type="submission" date="2018-07" db="EMBL/GenBank/DDBJ databases">
        <title>Genomic Encyclopedia of Type Strains, Phase IV (KMG-IV): sequencing the most valuable type-strain genomes for metagenomic binning, comparative biology and taxonomic classification.</title>
        <authorList>
            <person name="Goeker M."/>
        </authorList>
    </citation>
    <scope>NUCLEOTIDE SEQUENCE [LARGE SCALE GENOMIC DNA]</scope>
    <source>
        <strain evidence="1 2">DSM 21634</strain>
    </source>
</reference>
<organism evidence="1 2">
    <name type="scientific">Pseudorhodoferax soli</name>
    <dbReference type="NCBI Taxonomy" id="545864"/>
    <lineage>
        <taxon>Bacteria</taxon>
        <taxon>Pseudomonadati</taxon>
        <taxon>Pseudomonadota</taxon>
        <taxon>Betaproteobacteria</taxon>
        <taxon>Burkholderiales</taxon>
        <taxon>Comamonadaceae</taxon>
    </lineage>
</organism>
<dbReference type="Pfam" id="PF20112">
    <property type="entry name" value="DUF6502"/>
    <property type="match status" value="1"/>
</dbReference>
<evidence type="ECO:0000313" key="1">
    <source>
        <dbReference type="EMBL" id="RCW66752.1"/>
    </source>
</evidence>
<dbReference type="AlphaFoldDB" id="A0A368XFJ5"/>
<dbReference type="OrthoDB" id="6356376at2"/>
<gene>
    <name evidence="1" type="ORF">DES41_110117</name>
</gene>
<dbReference type="RefSeq" id="WP_147282979.1">
    <property type="nucleotide sequence ID" value="NZ_QPJK01000010.1"/>
</dbReference>
<protein>
    <submittedName>
        <fullName evidence="1">Uncharacterized protein</fullName>
    </submittedName>
</protein>
<dbReference type="EMBL" id="QPJK01000010">
    <property type="protein sequence ID" value="RCW66752.1"/>
    <property type="molecule type" value="Genomic_DNA"/>
</dbReference>
<accession>A0A368XFJ5</accession>